<evidence type="ECO:0000259" key="4">
    <source>
        <dbReference type="Pfam" id="PF01979"/>
    </source>
</evidence>
<evidence type="ECO:0000313" key="5">
    <source>
        <dbReference type="EMBL" id="MFD2834479.1"/>
    </source>
</evidence>
<feature type="region of interest" description="Disordered" evidence="2">
    <location>
        <begin position="507"/>
        <end position="548"/>
    </location>
</feature>
<dbReference type="RefSeq" id="WP_251738897.1">
    <property type="nucleotide sequence ID" value="NZ_JBHUOJ010000032.1"/>
</dbReference>
<dbReference type="Gene3D" id="2.30.40.10">
    <property type="entry name" value="Urease, subunit C, domain 1"/>
    <property type="match status" value="2"/>
</dbReference>
<evidence type="ECO:0000256" key="1">
    <source>
        <dbReference type="SAM" id="Coils"/>
    </source>
</evidence>
<keyword evidence="3" id="KW-0732">Signal</keyword>
<dbReference type="CDD" id="cd01309">
    <property type="entry name" value="Met_dep_hydrolase_C"/>
    <property type="match status" value="1"/>
</dbReference>
<feature type="domain" description="Amidohydrolase-related" evidence="4">
    <location>
        <begin position="621"/>
        <end position="928"/>
    </location>
</feature>
<organism evidence="5 6">
    <name type="scientific">Christiangramia antarctica</name>
    <dbReference type="NCBI Taxonomy" id="2058158"/>
    <lineage>
        <taxon>Bacteria</taxon>
        <taxon>Pseudomonadati</taxon>
        <taxon>Bacteroidota</taxon>
        <taxon>Flavobacteriia</taxon>
        <taxon>Flavobacteriales</taxon>
        <taxon>Flavobacteriaceae</taxon>
        <taxon>Christiangramia</taxon>
    </lineage>
</organism>
<dbReference type="PANTHER" id="PTHR43135">
    <property type="entry name" value="ALPHA-D-RIBOSE 1-METHYLPHOSPHONATE 5-TRIPHOSPHATE DIPHOSPHATASE"/>
    <property type="match status" value="1"/>
</dbReference>
<dbReference type="InterPro" id="IPR051781">
    <property type="entry name" value="Metallo-dep_Hydrolase"/>
</dbReference>
<keyword evidence="1" id="KW-0175">Coiled coil</keyword>
<dbReference type="Pfam" id="PF01979">
    <property type="entry name" value="Amidohydro_1"/>
    <property type="match status" value="1"/>
</dbReference>
<dbReference type="InterPro" id="IPR011059">
    <property type="entry name" value="Metal-dep_hydrolase_composite"/>
</dbReference>
<name>A0ABW5X948_9FLAO</name>
<evidence type="ECO:0000313" key="6">
    <source>
        <dbReference type="Proteomes" id="UP001597438"/>
    </source>
</evidence>
<feature type="chain" id="PRO_5045458874" evidence="3">
    <location>
        <begin position="20"/>
        <end position="995"/>
    </location>
</feature>
<accession>A0ABW5X948</accession>
<dbReference type="InterPro" id="IPR032466">
    <property type="entry name" value="Metal_Hydrolase"/>
</dbReference>
<dbReference type="SUPFAM" id="SSF51556">
    <property type="entry name" value="Metallo-dependent hydrolases"/>
    <property type="match status" value="1"/>
</dbReference>
<protein>
    <submittedName>
        <fullName evidence="5">Amidohydrolase family protein</fullName>
    </submittedName>
</protein>
<proteinExistence type="predicted"/>
<keyword evidence="6" id="KW-1185">Reference proteome</keyword>
<dbReference type="Proteomes" id="UP001597438">
    <property type="component" value="Unassembled WGS sequence"/>
</dbReference>
<dbReference type="PANTHER" id="PTHR43135:SF3">
    <property type="entry name" value="ALPHA-D-RIBOSE 1-METHYLPHOSPHONATE 5-TRIPHOSPHATE DIPHOSPHATASE"/>
    <property type="match status" value="1"/>
</dbReference>
<reference evidence="6" key="1">
    <citation type="journal article" date="2019" name="Int. J. Syst. Evol. Microbiol.">
        <title>The Global Catalogue of Microorganisms (GCM) 10K type strain sequencing project: providing services to taxonomists for standard genome sequencing and annotation.</title>
        <authorList>
            <consortium name="The Broad Institute Genomics Platform"/>
            <consortium name="The Broad Institute Genome Sequencing Center for Infectious Disease"/>
            <person name="Wu L."/>
            <person name="Ma J."/>
        </authorList>
    </citation>
    <scope>NUCLEOTIDE SEQUENCE [LARGE SCALE GENOMIC DNA]</scope>
    <source>
        <strain evidence="6">KCTC 52925</strain>
    </source>
</reference>
<dbReference type="InterPro" id="IPR006680">
    <property type="entry name" value="Amidohydro-rel"/>
</dbReference>
<dbReference type="SUPFAM" id="SSF51338">
    <property type="entry name" value="Composite domain of metallo-dependent hydrolases"/>
    <property type="match status" value="2"/>
</dbReference>
<feature type="coiled-coil region" evidence="1">
    <location>
        <begin position="944"/>
        <end position="971"/>
    </location>
</feature>
<comment type="caution">
    <text evidence="5">The sequence shown here is derived from an EMBL/GenBank/DDBJ whole genome shotgun (WGS) entry which is preliminary data.</text>
</comment>
<feature type="signal peptide" evidence="3">
    <location>
        <begin position="1"/>
        <end position="19"/>
    </location>
</feature>
<dbReference type="Gene3D" id="3.20.20.140">
    <property type="entry name" value="Metal-dependent hydrolases"/>
    <property type="match status" value="2"/>
</dbReference>
<evidence type="ECO:0000256" key="2">
    <source>
        <dbReference type="SAM" id="MobiDB-lite"/>
    </source>
</evidence>
<dbReference type="EMBL" id="JBHUOJ010000032">
    <property type="protein sequence ID" value="MFD2834479.1"/>
    <property type="molecule type" value="Genomic_DNA"/>
</dbReference>
<sequence>MRLKLLILGIFCCLFQLNAQEYFPKNDGVTNPNTNFTVFKNARIHVDPQTVIESGMFSIQNGKIKAVGKNINVPENSIVIDLEGKEVYPSFIDLYSDFGIEKLKRAEGGSSPQYDASREGFYWNDHIRPDIDAISNFNFDDKEAEKLQKAGFGVVNTHVPDGIIRGSGMLVALTPDAMEGDRILNERSGQYLSFDKSVLSRQSYPTSIMGAMALLRQTYMDAQWYANGNADNKDLALEALNKNKNLLQIFATDNLLDEFRADKVGDEFGIQYVILGSGNEYQRLDKVKSSGATYIVPLKFPDAYDVENPYMAEYISLAEMKQWNQAPANLKMLAEKAIPFTLTTHSLDAEKDFKTNLLKAIEYGLSKEDALAALTTVPAKTIGKSAELGAIKTGAWANFIITSGDYFEKETTLYENWVQGKKKVLSNMDVTNITGEYDLNLKGESYELSITGEPSSPKAEVKTDDKKLGTKISFSDNWMNLLISSPDSTKTEFIRLVAHVPDLSENISGKAFMPDGSETSFTATKKAKSDTAEKKDKEEEEKKDKEKPEILPVTFPNSAYGFKQLPKQENVLFKNATVWTSEDDGVLENTDVLVKNGMISKVGKDLNAGGAKVIDATGKHLTAGIIDEHSHLAASAINEAGQNSSAEVQMEDVIDPSDMGIYRDLAGGVTTIQLLHGSANPIGGRSAILKLKWGETPENMIFEQAPPFIKFALGENVKQANWGGGVRFPQTRMGVEQVFTDYFSRAKTYEKKKNNGDKDFRKDLEMETLVEIMNGDRFVSSHSYIQSEINMLMKVAEKFGFNINTFTHILEGYKVADIMKEHGVGASTFSDWWAYKYEVNDAIPYNASIMNEVGITVAINSDDGEMSRRLNQEAAKSIKYGGMSEEDAWKMVTINPAKLLHVDDLVGSIKTGKQADLVLWNNHPLSIYAIPEKTMIEGVVYFDIEKDKAMREEIKKERNELISDMLKAKNSGVKTQPVKKKEEQKVHCNLLEEVH</sequence>
<evidence type="ECO:0000256" key="3">
    <source>
        <dbReference type="SAM" id="SignalP"/>
    </source>
</evidence>
<feature type="compositionally biased region" description="Basic and acidic residues" evidence="2">
    <location>
        <begin position="527"/>
        <end position="548"/>
    </location>
</feature>
<gene>
    <name evidence="5" type="ORF">ACFSYS_14400</name>
</gene>